<dbReference type="EMBL" id="JACYTR010000006">
    <property type="protein sequence ID" value="MBD8525067.1"/>
    <property type="molecule type" value="Genomic_DNA"/>
</dbReference>
<feature type="domain" description="Acetyl-CoA hydrolase/transferase C-terminal" evidence="1">
    <location>
        <begin position="363"/>
        <end position="527"/>
    </location>
</feature>
<sequence length="642" mass="70594">MRIVHRAQAVEAIFAGSGPIVLAAPLGLGKPNLLLNALYQAACQRPDRPFSLFTALSLAPPTPSADLERRFLQPFLDRHFGQDYPRLAYVDDQIAGRLPAHVHVHEFYLQSGALLRTAGAQRDYISLNYTHVARSVAARGVTALVQLLARDPDSGRLSFSCNPDLTLDLLDEIRALGLEKPLLVGEVHEELPFMGGSAVVPDGLFDYLIEPEADPHPLFALPRKPVSDAEYAIGFYASTLVRDGGTLQIGIGALSDGLTHALVLRQTRNADYRRIIKALWPAVEESELVCRWGGLGEFEQGLFGASEMIMDGFCHLVDSGVVKRHVVDDLALMQRVHDGTADDADHERLKREGEILHGGFFLGSKHLYQWLRQRSPEQARQIRMTRISHINELYGGQEALERLQRREARFFNTCMMSSLLGSAVSDALEDGRVVSGIGGQYNFVAMAHALRESRSILMFRARRESAKGAQSGVVFNYGHSSIPRHLRDIMINEYGIADLRGRSDAECIDAMLAISDAGFAQGLAEQARASGKWDGSADSASGNRAARLTECLAPFRAQGVLPDFPLGCDFNATEQRLIKALGWLKRRAKRGKLRLIVEAMLQAPPADESEAFERMGLARPAGVSERLTARLLGLALARTAHR</sequence>
<protein>
    <submittedName>
        <fullName evidence="2">Acetyl-CoA hydrolase</fullName>
    </submittedName>
</protein>
<name>A0AAW3ZK44_9GAMM</name>
<dbReference type="Pfam" id="PF13336">
    <property type="entry name" value="AcetylCoA_hyd_C"/>
    <property type="match status" value="1"/>
</dbReference>
<evidence type="ECO:0000313" key="2">
    <source>
        <dbReference type="EMBL" id="MBD8525067.1"/>
    </source>
</evidence>
<dbReference type="InterPro" id="IPR037171">
    <property type="entry name" value="NagB/RpiA_transferase-like"/>
</dbReference>
<dbReference type="GO" id="GO:0008775">
    <property type="term" value="F:acetate CoA-transferase activity"/>
    <property type="evidence" value="ECO:0007669"/>
    <property type="project" value="InterPro"/>
</dbReference>
<dbReference type="InterPro" id="IPR038460">
    <property type="entry name" value="AcetylCoA_hyd_C_sf"/>
</dbReference>
<gene>
    <name evidence="2" type="ORF">IFO71_04865</name>
</gene>
<dbReference type="GO" id="GO:0006083">
    <property type="term" value="P:acetate metabolic process"/>
    <property type="evidence" value="ECO:0007669"/>
    <property type="project" value="InterPro"/>
</dbReference>
<reference evidence="2 3" key="1">
    <citation type="submission" date="2020-09" db="EMBL/GenBank/DDBJ databases">
        <title>Pseudoxanthomonas sp. CAU 1598 isolated from sand of Yaerae Beach.</title>
        <authorList>
            <person name="Kim W."/>
        </authorList>
    </citation>
    <scope>NUCLEOTIDE SEQUENCE [LARGE SCALE GENOMIC DNA]</scope>
    <source>
        <strain evidence="2 3">CAU 1598</strain>
    </source>
</reference>
<organism evidence="2 3">
    <name type="scientific">Pseudomarimonas arenosa</name>
    <dbReference type="NCBI Taxonomy" id="2774145"/>
    <lineage>
        <taxon>Bacteria</taxon>
        <taxon>Pseudomonadati</taxon>
        <taxon>Pseudomonadota</taxon>
        <taxon>Gammaproteobacteria</taxon>
        <taxon>Lysobacterales</taxon>
        <taxon>Lysobacteraceae</taxon>
        <taxon>Pseudomarimonas</taxon>
    </lineage>
</organism>
<dbReference type="InterPro" id="IPR046433">
    <property type="entry name" value="ActCoA_hydro"/>
</dbReference>
<dbReference type="InterPro" id="IPR026888">
    <property type="entry name" value="AcetylCoA_hyd_C"/>
</dbReference>
<proteinExistence type="predicted"/>
<keyword evidence="3" id="KW-1185">Reference proteome</keyword>
<dbReference type="PANTHER" id="PTHR21432:SF20">
    <property type="entry name" value="ACETYL-COA HYDROLASE"/>
    <property type="match status" value="1"/>
</dbReference>
<evidence type="ECO:0000259" key="1">
    <source>
        <dbReference type="Pfam" id="PF13336"/>
    </source>
</evidence>
<dbReference type="Proteomes" id="UP000613768">
    <property type="component" value="Unassembled WGS sequence"/>
</dbReference>
<keyword evidence="2" id="KW-0378">Hydrolase</keyword>
<dbReference type="GO" id="GO:0016787">
    <property type="term" value="F:hydrolase activity"/>
    <property type="evidence" value="ECO:0007669"/>
    <property type="project" value="UniProtKB-KW"/>
</dbReference>
<dbReference type="SUPFAM" id="SSF100950">
    <property type="entry name" value="NagB/RpiA/CoA transferase-like"/>
    <property type="match status" value="1"/>
</dbReference>
<dbReference type="RefSeq" id="WP_192028412.1">
    <property type="nucleotide sequence ID" value="NZ_JACYTR010000006.1"/>
</dbReference>
<dbReference type="Gene3D" id="3.40.1080.20">
    <property type="entry name" value="Acetyl-CoA hydrolase/transferase C-terminal domain"/>
    <property type="match status" value="1"/>
</dbReference>
<dbReference type="AlphaFoldDB" id="A0AAW3ZK44"/>
<dbReference type="PANTHER" id="PTHR21432">
    <property type="entry name" value="ACETYL-COA HYDROLASE-RELATED"/>
    <property type="match status" value="1"/>
</dbReference>
<accession>A0AAW3ZK44</accession>
<evidence type="ECO:0000313" key="3">
    <source>
        <dbReference type="Proteomes" id="UP000613768"/>
    </source>
</evidence>
<comment type="caution">
    <text evidence="2">The sequence shown here is derived from an EMBL/GenBank/DDBJ whole genome shotgun (WGS) entry which is preliminary data.</text>
</comment>
<dbReference type="Gene3D" id="3.30.750.70">
    <property type="entry name" value="4-hydroxybutyrate coenzyme like domains"/>
    <property type="match status" value="1"/>
</dbReference>